<reference evidence="2" key="1">
    <citation type="submission" date="2021-09" db="EMBL/GenBank/DDBJ databases">
        <authorList>
            <person name="Martin H S."/>
        </authorList>
    </citation>
    <scope>NUCLEOTIDE SEQUENCE</scope>
</reference>
<evidence type="ECO:0000256" key="1">
    <source>
        <dbReference type="SAM" id="MobiDB-lite"/>
    </source>
</evidence>
<evidence type="ECO:0000313" key="2">
    <source>
        <dbReference type="EMBL" id="CAG9567521.1"/>
    </source>
</evidence>
<dbReference type="EMBL" id="CAKASE010000058">
    <property type="protein sequence ID" value="CAG9567521.1"/>
    <property type="molecule type" value="Genomic_DNA"/>
</dbReference>
<keyword evidence="3" id="KW-1185">Reference proteome</keyword>
<name>A0A8J2QRA5_9NEOP</name>
<feature type="region of interest" description="Disordered" evidence="1">
    <location>
        <begin position="1"/>
        <end position="78"/>
    </location>
</feature>
<comment type="caution">
    <text evidence="2">The sequence shown here is derived from an EMBL/GenBank/DDBJ whole genome shotgun (WGS) entry which is preliminary data.</text>
</comment>
<protein>
    <submittedName>
        <fullName evidence="2">(African queen) hypothetical protein</fullName>
    </submittedName>
</protein>
<organism evidence="2 3">
    <name type="scientific">Danaus chrysippus</name>
    <name type="common">African queen</name>
    <dbReference type="NCBI Taxonomy" id="151541"/>
    <lineage>
        <taxon>Eukaryota</taxon>
        <taxon>Metazoa</taxon>
        <taxon>Ecdysozoa</taxon>
        <taxon>Arthropoda</taxon>
        <taxon>Hexapoda</taxon>
        <taxon>Insecta</taxon>
        <taxon>Pterygota</taxon>
        <taxon>Neoptera</taxon>
        <taxon>Endopterygota</taxon>
        <taxon>Lepidoptera</taxon>
        <taxon>Glossata</taxon>
        <taxon>Ditrysia</taxon>
        <taxon>Papilionoidea</taxon>
        <taxon>Nymphalidae</taxon>
        <taxon>Danainae</taxon>
        <taxon>Danaini</taxon>
        <taxon>Danaina</taxon>
        <taxon>Danaus</taxon>
        <taxon>Anosia</taxon>
    </lineage>
</organism>
<accession>A0A8J2QRA5</accession>
<proteinExistence type="predicted"/>
<evidence type="ECO:0000313" key="3">
    <source>
        <dbReference type="Proteomes" id="UP000789524"/>
    </source>
</evidence>
<feature type="compositionally biased region" description="Polar residues" evidence="1">
    <location>
        <begin position="1"/>
        <end position="45"/>
    </location>
</feature>
<sequence>MTHTTHTRDVTNLSRRTLSDAQRTTRPRESSQPTGAWRRNSSARSQLRAGTRTAHFPLLSPLSEPRTPQPVARRDVAA</sequence>
<gene>
    <name evidence="2" type="ORF">DCHRY22_LOCUS7771</name>
</gene>
<dbReference type="Proteomes" id="UP000789524">
    <property type="component" value="Unassembled WGS sequence"/>
</dbReference>
<dbReference type="AlphaFoldDB" id="A0A8J2QRA5"/>